<feature type="transmembrane region" description="Helical" evidence="1">
    <location>
        <begin position="6"/>
        <end position="22"/>
    </location>
</feature>
<dbReference type="Proteomes" id="UP000000467">
    <property type="component" value="Chromosome"/>
</dbReference>
<dbReference type="OrthoDB" id="2112732at2"/>
<accession>K4LG04</accession>
<name>K4LG04_THEPS</name>
<keyword evidence="1" id="KW-1133">Transmembrane helix</keyword>
<keyword evidence="1" id="KW-0472">Membrane</keyword>
<keyword evidence="1" id="KW-0812">Transmembrane</keyword>
<sequence>MKKLLTFVIAVTVIFSLYVIWLKRKTTCSSCGFATLGLPVNELTLAILALGGSLVIAISYYLSQKVRGFQYVSLGISGISAAVASFLMAVQIKRIICWPCLTTDILFYLIFVLVCLDTFYHLKGKIKFGGIEND</sequence>
<evidence type="ECO:0000256" key="1">
    <source>
        <dbReference type="SAM" id="Phobius"/>
    </source>
</evidence>
<dbReference type="KEGG" id="tpz:Tph_c17430"/>
<feature type="transmembrane region" description="Helical" evidence="1">
    <location>
        <begin position="68"/>
        <end position="89"/>
    </location>
</feature>
<feature type="transmembrane region" description="Helical" evidence="1">
    <location>
        <begin position="43"/>
        <end position="62"/>
    </location>
</feature>
<evidence type="ECO:0000313" key="2">
    <source>
        <dbReference type="EMBL" id="AFV11946.1"/>
    </source>
</evidence>
<dbReference type="STRING" id="1089553.Tph_c17430"/>
<organism evidence="2 3">
    <name type="scientific">Thermacetogenium phaeum (strain ATCC BAA-254 / DSM 26808 / PB)</name>
    <dbReference type="NCBI Taxonomy" id="1089553"/>
    <lineage>
        <taxon>Bacteria</taxon>
        <taxon>Bacillati</taxon>
        <taxon>Bacillota</taxon>
        <taxon>Clostridia</taxon>
        <taxon>Thermoanaerobacterales</taxon>
        <taxon>Thermoanaerobacteraceae</taxon>
        <taxon>Thermacetogenium</taxon>
    </lineage>
</organism>
<protein>
    <submittedName>
        <fullName evidence="2">Putative membrane protein</fullName>
    </submittedName>
</protein>
<dbReference type="RefSeq" id="WP_015050824.1">
    <property type="nucleotide sequence ID" value="NZ_KI912609.1"/>
</dbReference>
<dbReference type="HOGENOM" id="CLU_1892817_0_0_9"/>
<evidence type="ECO:0000313" key="3">
    <source>
        <dbReference type="Proteomes" id="UP000000467"/>
    </source>
</evidence>
<feature type="transmembrane region" description="Helical" evidence="1">
    <location>
        <begin position="96"/>
        <end position="120"/>
    </location>
</feature>
<dbReference type="eggNOG" id="ENOG5031D0W">
    <property type="taxonomic scope" value="Bacteria"/>
</dbReference>
<reference evidence="2 3" key="1">
    <citation type="journal article" date="2012" name="BMC Genomics">
        <title>Genome-guided analysis of physiological and morphological traits of the fermentative acetate oxidizer Thermacetogenium phaeum.</title>
        <authorList>
            <person name="Oehler D."/>
            <person name="Poehlein A."/>
            <person name="Leimbach A."/>
            <person name="Muller N."/>
            <person name="Daniel R."/>
            <person name="Gottschalk G."/>
            <person name="Schink B."/>
        </authorList>
    </citation>
    <scope>NUCLEOTIDE SEQUENCE [LARGE SCALE GENOMIC DNA]</scope>
    <source>
        <strain evidence="3">ATCC BAA-254 / DSM 26808 / PB</strain>
    </source>
</reference>
<proteinExistence type="predicted"/>
<dbReference type="EMBL" id="CP003732">
    <property type="protein sequence ID" value="AFV11946.1"/>
    <property type="molecule type" value="Genomic_DNA"/>
</dbReference>
<dbReference type="AlphaFoldDB" id="K4LG04"/>
<keyword evidence="3" id="KW-1185">Reference proteome</keyword>
<gene>
    <name evidence="2" type="ordered locus">Tph_c17430</name>
</gene>